<keyword evidence="4" id="KW-1185">Reference proteome</keyword>
<proteinExistence type="predicted"/>
<dbReference type="EMBL" id="AWEY01000023">
    <property type="protein sequence ID" value="ERK39372.1"/>
    <property type="molecule type" value="Genomic_DNA"/>
</dbReference>
<reference evidence="3 4" key="1">
    <citation type="submission" date="2013-08" db="EMBL/GenBank/DDBJ databases">
        <authorList>
            <person name="Durkin A.S."/>
            <person name="Haft D.R."/>
            <person name="McCorrison J."/>
            <person name="Torralba M."/>
            <person name="Gillis M."/>
            <person name="Haft D.H."/>
            <person name="Methe B."/>
            <person name="Sutton G."/>
            <person name="Nelson K.E."/>
        </authorList>
    </citation>
    <scope>NUCLEOTIDE SEQUENCE [LARGE SCALE GENOMIC DNA]</scope>
    <source>
        <strain evidence="3 4">F0067</strain>
    </source>
</reference>
<dbReference type="PANTHER" id="PTHR43283">
    <property type="entry name" value="BETA-LACTAMASE-RELATED"/>
    <property type="match status" value="1"/>
</dbReference>
<gene>
    <name evidence="3" type="ORF">HMPREF9135_1742</name>
</gene>
<dbReference type="Pfam" id="PF00144">
    <property type="entry name" value="Beta-lactamase"/>
    <property type="match status" value="1"/>
</dbReference>
<dbReference type="PATRIC" id="fig|1115809.3.peg.1299"/>
<dbReference type="SUPFAM" id="SSF56601">
    <property type="entry name" value="beta-lactamase/transpeptidase-like"/>
    <property type="match status" value="1"/>
</dbReference>
<evidence type="ECO:0000313" key="4">
    <source>
        <dbReference type="Proteomes" id="UP000016648"/>
    </source>
</evidence>
<evidence type="ECO:0000256" key="1">
    <source>
        <dbReference type="SAM" id="MobiDB-lite"/>
    </source>
</evidence>
<sequence>MEGRGGSWIGIILLFALPLHAQVGDLPRTCPEAVGIPSRAVSRLMDSLMALPRANMHSLVVMRHGKVAYECYPAPFKAESMHTMYSCSKTFVAAAVGIAIDEGRLRLDSRVADFFPMSHPDSVNLRAMTVRHLLTMSSGIEPDWGFRNTETQWTRCWLSKPIGQPGRLFKYDSMCTYLLSAILQKATDQSTLDYLTARLFQPLHITQVEWEESPEGVDTGGWGLRIQAESLAKFGQLLLQGGRWQGRQLIPEAWVKAMMGKQIDNGGAGYGYQMWRCKHPGAARADGAYGQYILVVPDKQMVVVMTQCSAVDGARQRDLVWRRLLPYVADGELPSPSASEERRHRKHARTMRLPLPQGQSRPPHETPFRQDRPLPPNDCGWQRLEIHQDASNRLTLSYVQDGRRVALPMIYGRWNTVSTPVTPVYSIGAQGRFRGIHGPFALSGGYAFRPDGTLHIRLHYTDWMTVVDILVPSEPAGKVEIKVNEK</sequence>
<dbReference type="InterPro" id="IPR012338">
    <property type="entry name" value="Beta-lactam/transpept-like"/>
</dbReference>
<dbReference type="InterPro" id="IPR050789">
    <property type="entry name" value="Diverse_Enzym_Activities"/>
</dbReference>
<dbReference type="AlphaFoldDB" id="U2QKM8"/>
<feature type="region of interest" description="Disordered" evidence="1">
    <location>
        <begin position="332"/>
        <end position="374"/>
    </location>
</feature>
<dbReference type="InterPro" id="IPR001466">
    <property type="entry name" value="Beta-lactam-related"/>
</dbReference>
<accession>U2QKM8</accession>
<dbReference type="Proteomes" id="UP000016648">
    <property type="component" value="Unassembled WGS sequence"/>
</dbReference>
<comment type="caution">
    <text evidence="3">The sequence shown here is derived from an EMBL/GenBank/DDBJ whole genome shotgun (WGS) entry which is preliminary data.</text>
</comment>
<name>U2QKM8_9BACT</name>
<dbReference type="PANTHER" id="PTHR43283:SF7">
    <property type="entry name" value="BETA-LACTAMASE-RELATED DOMAIN-CONTAINING PROTEIN"/>
    <property type="match status" value="1"/>
</dbReference>
<protein>
    <submittedName>
        <fullName evidence="3">Beta-lactamase</fullName>
    </submittedName>
</protein>
<dbReference type="Gene3D" id="3.40.710.10">
    <property type="entry name" value="DD-peptidase/beta-lactamase superfamily"/>
    <property type="match status" value="1"/>
</dbReference>
<organism evidence="3 4">
    <name type="scientific">Segatella baroniae F0067</name>
    <dbReference type="NCBI Taxonomy" id="1115809"/>
    <lineage>
        <taxon>Bacteria</taxon>
        <taxon>Pseudomonadati</taxon>
        <taxon>Bacteroidota</taxon>
        <taxon>Bacteroidia</taxon>
        <taxon>Bacteroidales</taxon>
        <taxon>Prevotellaceae</taxon>
        <taxon>Segatella</taxon>
    </lineage>
</organism>
<evidence type="ECO:0000313" key="3">
    <source>
        <dbReference type="EMBL" id="ERK39372.1"/>
    </source>
</evidence>
<evidence type="ECO:0000259" key="2">
    <source>
        <dbReference type="Pfam" id="PF00144"/>
    </source>
</evidence>
<feature type="compositionally biased region" description="Basic and acidic residues" evidence="1">
    <location>
        <begin position="362"/>
        <end position="372"/>
    </location>
</feature>
<dbReference type="RefSeq" id="WP_021589685.1">
    <property type="nucleotide sequence ID" value="NZ_AWEY01000023.1"/>
</dbReference>
<feature type="domain" description="Beta-lactamase-related" evidence="2">
    <location>
        <begin position="58"/>
        <end position="306"/>
    </location>
</feature>